<accession>A0A0F9AGG7</accession>
<dbReference type="Pfam" id="PF00072">
    <property type="entry name" value="Response_reg"/>
    <property type="match status" value="1"/>
</dbReference>
<dbReference type="PANTHER" id="PTHR44591:SF3">
    <property type="entry name" value="RESPONSE REGULATORY DOMAIN-CONTAINING PROTEIN"/>
    <property type="match status" value="1"/>
</dbReference>
<evidence type="ECO:0000313" key="3">
    <source>
        <dbReference type="EMBL" id="KKK77619.1"/>
    </source>
</evidence>
<comment type="caution">
    <text evidence="3">The sequence shown here is derived from an EMBL/GenBank/DDBJ whole genome shotgun (WGS) entry which is preliminary data.</text>
</comment>
<dbReference type="AlphaFoldDB" id="A0A0F9AGG7"/>
<keyword evidence="1" id="KW-0597">Phosphoprotein</keyword>
<feature type="domain" description="Response regulatory" evidence="2">
    <location>
        <begin position="4"/>
        <end position="80"/>
    </location>
</feature>
<dbReference type="InterPro" id="IPR001789">
    <property type="entry name" value="Sig_transdc_resp-reg_receiver"/>
</dbReference>
<dbReference type="InterPro" id="IPR011006">
    <property type="entry name" value="CheY-like_superfamily"/>
</dbReference>
<dbReference type="CDD" id="cd00156">
    <property type="entry name" value="REC"/>
    <property type="match status" value="1"/>
</dbReference>
<organism evidence="3">
    <name type="scientific">marine sediment metagenome</name>
    <dbReference type="NCBI Taxonomy" id="412755"/>
    <lineage>
        <taxon>unclassified sequences</taxon>
        <taxon>metagenomes</taxon>
        <taxon>ecological metagenomes</taxon>
    </lineage>
</organism>
<dbReference type="SUPFAM" id="SSF52172">
    <property type="entry name" value="CheY-like"/>
    <property type="match status" value="1"/>
</dbReference>
<reference evidence="3" key="1">
    <citation type="journal article" date="2015" name="Nature">
        <title>Complex archaea that bridge the gap between prokaryotes and eukaryotes.</title>
        <authorList>
            <person name="Spang A."/>
            <person name="Saw J.H."/>
            <person name="Jorgensen S.L."/>
            <person name="Zaremba-Niedzwiedzka K."/>
            <person name="Martijn J."/>
            <person name="Lind A.E."/>
            <person name="van Eijk R."/>
            <person name="Schleper C."/>
            <person name="Guy L."/>
            <person name="Ettema T.J."/>
        </authorList>
    </citation>
    <scope>NUCLEOTIDE SEQUENCE</scope>
</reference>
<dbReference type="Gene3D" id="3.40.50.2300">
    <property type="match status" value="1"/>
</dbReference>
<dbReference type="GO" id="GO:0000160">
    <property type="term" value="P:phosphorelay signal transduction system"/>
    <property type="evidence" value="ECO:0007669"/>
    <property type="project" value="InterPro"/>
</dbReference>
<evidence type="ECO:0000259" key="2">
    <source>
        <dbReference type="PROSITE" id="PS50110"/>
    </source>
</evidence>
<evidence type="ECO:0000256" key="1">
    <source>
        <dbReference type="ARBA" id="ARBA00022553"/>
    </source>
</evidence>
<gene>
    <name evidence="3" type="ORF">LCGC14_2851760</name>
</gene>
<protein>
    <recommendedName>
        <fullName evidence="2">Response regulatory domain-containing protein</fullName>
    </recommendedName>
</protein>
<sequence>DIPAVLLIDDEQMILMMLKMGLETYGYQVEIAASGEEGTDKFNNNHFDIAITDMDMPGMDGRDVVRNIRKSERYGFLSLY</sequence>
<proteinExistence type="predicted"/>
<dbReference type="InterPro" id="IPR050595">
    <property type="entry name" value="Bact_response_regulator"/>
</dbReference>
<feature type="non-terminal residue" evidence="3">
    <location>
        <position position="1"/>
    </location>
</feature>
<dbReference type="PROSITE" id="PS50110">
    <property type="entry name" value="RESPONSE_REGULATORY"/>
    <property type="match status" value="1"/>
</dbReference>
<dbReference type="PANTHER" id="PTHR44591">
    <property type="entry name" value="STRESS RESPONSE REGULATOR PROTEIN 1"/>
    <property type="match status" value="1"/>
</dbReference>
<name>A0A0F9AGG7_9ZZZZ</name>
<dbReference type="EMBL" id="LAZR01054867">
    <property type="protein sequence ID" value="KKK77619.1"/>
    <property type="molecule type" value="Genomic_DNA"/>
</dbReference>